<dbReference type="GO" id="GO:0043531">
    <property type="term" value="F:ADP binding"/>
    <property type="evidence" value="ECO:0007669"/>
    <property type="project" value="InterPro"/>
</dbReference>
<dbReference type="InterPro" id="IPR003591">
    <property type="entry name" value="Leu-rich_rpt_typical-subtyp"/>
</dbReference>
<dbReference type="InterPro" id="IPR042197">
    <property type="entry name" value="Apaf_helical"/>
</dbReference>
<dbReference type="Pfam" id="PF23247">
    <property type="entry name" value="LRR_RPS2"/>
    <property type="match status" value="3"/>
</dbReference>
<dbReference type="InterPro" id="IPR057135">
    <property type="entry name" value="At4g27190-like_LRR"/>
</dbReference>
<keyword evidence="4" id="KW-0547">Nucleotide-binding</keyword>
<dbReference type="Gene3D" id="3.80.10.10">
    <property type="entry name" value="Ribonuclease Inhibitor"/>
    <property type="match status" value="4"/>
</dbReference>
<dbReference type="InterPro" id="IPR032675">
    <property type="entry name" value="LRR_dom_sf"/>
</dbReference>
<feature type="domain" description="Disease resistance protein At4g27190-like leucine-rich repeats" evidence="8">
    <location>
        <begin position="972"/>
        <end position="1099"/>
    </location>
</feature>
<dbReference type="InterPro" id="IPR002182">
    <property type="entry name" value="NB-ARC"/>
</dbReference>
<keyword evidence="5" id="KW-0611">Plant defense</keyword>
<evidence type="ECO:0000256" key="6">
    <source>
        <dbReference type="ARBA" id="ARBA00022840"/>
    </source>
</evidence>
<feature type="domain" description="Disease resistance protein winged helix" evidence="9">
    <location>
        <begin position="407"/>
        <end position="477"/>
    </location>
</feature>
<keyword evidence="11" id="KW-1185">Reference proteome</keyword>
<comment type="similarity">
    <text evidence="1">Belongs to the disease resistance NB-LRR family.</text>
</comment>
<keyword evidence="6" id="KW-0067">ATP-binding</keyword>
<dbReference type="Gene3D" id="1.10.10.10">
    <property type="entry name" value="Winged helix-like DNA-binding domain superfamily/Winged helix DNA-binding domain"/>
    <property type="match status" value="1"/>
</dbReference>
<dbReference type="InterPro" id="IPR027417">
    <property type="entry name" value="P-loop_NTPase"/>
</dbReference>
<evidence type="ECO:0000259" key="8">
    <source>
        <dbReference type="Pfam" id="PF23247"/>
    </source>
</evidence>
<feature type="domain" description="Disease resistance protein At4g27190-like leucine-rich repeats" evidence="8">
    <location>
        <begin position="822"/>
        <end position="955"/>
    </location>
</feature>
<gene>
    <name evidence="10" type="ORF">SLEP1_g54677</name>
</gene>
<dbReference type="PANTHER" id="PTHR33463">
    <property type="entry name" value="NB-ARC DOMAIN-CONTAINING PROTEIN-RELATED"/>
    <property type="match status" value="1"/>
</dbReference>
<sequence>MDFVGPIIEIVTKIIEIANGVRRYLEDQIKFNESLEEFSRRKDDLPNQRDDIESKLRTELRHGKVAKREVERWLNDAQTFITRPAVEDEVNGWGWLSWYYRVEILKERFQELEEIYERGDRYTDECLVIDDPAVPAVELPVSKLQGSEAVKANILACLKGEEVTMLGVWGMGGVGKTTIMKHVHNELLKEGKFKKIIWVDVSQNFDINNLQKQIAYGLKKKLEEDQNTTIRASTLSMMLEKQKPYLLILDDVWGSFKLEDAGIPKPDETNSCKLVLTTRSQQVAHSMDCSRIIKVETLSGKGALELFLNKVGDTTLSCQGGGIKRDLESTLEKIVAECNGLPLAIVTVASSLKGISKPSSWRAALNQLRDCRINVTGTVDDVFKILKFSYDRLENSKIQSCFSYCALYPEDYNIPKEEIIEYWIDEGFIVEMETRHDMKDLGYDILRKLEDNSLLEFIKDIDRGDCVRMHDLIRDMALQLTMSPRFLVEAGKALKELPERVNCAEGFEKVSLMHNYIEEIPSSLAFSTCTMLTTLLLAYNKLSTIPESIFEHMPELKILDLSFNVWLISLPNSISKLVKLTTLLLESTYLEKVPSLSGLGFLKKLDLRGTRIKEVPEGLGMLKNLKCLFLSGTEIVEIADGVLSNLSKLQELLVNESKIKLKGDVVGRLKKLEVFCGWFPTVNEMRIFLKCQPNRLSGYFISVGRREVSFSFVSHEFDNRGSRLRLRAAKVVAFTETSIVGENVLFPSIQTLVVEGCHDIRSLNGFSKINDAEDLRECWIQECDGMECIFPSWMDNRVVLTVEYLGLYNLHKLDGLFEANIIAKSTPPPGTFSSLKVVWIWRCKKIKKLFPSWKLVEYLQSLERIEVFACEEMEEIIASDPEEGGEGGGDINDLILPKLKGLMLKHLPALKSICSRRAVMVSNSLEDIEITNCKGLRRIPFRLFPHLSLDGLDNLDWVFEVELIAMSPPQPCTFLSLKKIKIQKCRRVKKLFPSWKLVEYLQNLEEIDVRYCEEMEEIIASDPEEEGEEGGDIIKELILPKLKKLMLRELLALRSICSRRAVMVFDSLEDIEIIDCKGLRRIPFRLFPHRSLDGLDNLDWLFEVELIAMSPPQPRTFSFLKSVRIGECKKLKKLFPSWKLVEYLQNLEVIVVTNCEEMEEIIASDPEEEGEGGDIIKKLILPKLKELELRFLPALKSICSRRVVMVCDSLEDIQICACEGLRRMPLFLPLVDNAQPSPPPSLKKIFIRRQELEWWESLEWDHPNAKDVLEPMVRFFYGNSVDYSQEWKEASFFSQSVAFRSGLQRMSSSNEFFL</sequence>
<protein>
    <submittedName>
        <fullName evidence="10">Uncharacterized protein</fullName>
    </submittedName>
</protein>
<reference evidence="10 11" key="1">
    <citation type="journal article" date="2021" name="Commun. Biol.">
        <title>The genome of Shorea leprosula (Dipterocarpaceae) highlights the ecological relevance of drought in aseasonal tropical rainforests.</title>
        <authorList>
            <person name="Ng K.K.S."/>
            <person name="Kobayashi M.J."/>
            <person name="Fawcett J.A."/>
            <person name="Hatakeyama M."/>
            <person name="Paape T."/>
            <person name="Ng C.H."/>
            <person name="Ang C.C."/>
            <person name="Tnah L.H."/>
            <person name="Lee C.T."/>
            <person name="Nishiyama T."/>
            <person name="Sese J."/>
            <person name="O'Brien M.J."/>
            <person name="Copetti D."/>
            <person name="Mohd Noor M.I."/>
            <person name="Ong R.C."/>
            <person name="Putra M."/>
            <person name="Sireger I.Z."/>
            <person name="Indrioko S."/>
            <person name="Kosugi Y."/>
            <person name="Izuno A."/>
            <person name="Isagi Y."/>
            <person name="Lee S.L."/>
            <person name="Shimizu K.K."/>
        </authorList>
    </citation>
    <scope>NUCLEOTIDE SEQUENCE [LARGE SCALE GENOMIC DNA]</scope>
    <source>
        <strain evidence="10">214</strain>
    </source>
</reference>
<feature type="domain" description="NB-ARC" evidence="7">
    <location>
        <begin position="153"/>
        <end position="316"/>
    </location>
</feature>
<evidence type="ECO:0000256" key="3">
    <source>
        <dbReference type="ARBA" id="ARBA00022737"/>
    </source>
</evidence>
<dbReference type="GO" id="GO:0005524">
    <property type="term" value="F:ATP binding"/>
    <property type="evidence" value="ECO:0007669"/>
    <property type="project" value="UniProtKB-KW"/>
</dbReference>
<dbReference type="FunFam" id="3.40.50.300:FF:001091">
    <property type="entry name" value="Probable disease resistance protein At1g61300"/>
    <property type="match status" value="1"/>
</dbReference>
<dbReference type="Gene3D" id="1.10.8.430">
    <property type="entry name" value="Helical domain of apoptotic protease-activating factors"/>
    <property type="match status" value="1"/>
</dbReference>
<evidence type="ECO:0000259" key="9">
    <source>
        <dbReference type="Pfam" id="PF23559"/>
    </source>
</evidence>
<proteinExistence type="inferred from homology"/>
<dbReference type="SMART" id="SM00369">
    <property type="entry name" value="LRR_TYP"/>
    <property type="match status" value="4"/>
</dbReference>
<dbReference type="Pfam" id="PF13855">
    <property type="entry name" value="LRR_8"/>
    <property type="match status" value="1"/>
</dbReference>
<name>A0AAV5MD69_9ROSI</name>
<dbReference type="EMBL" id="BPVZ01000237">
    <property type="protein sequence ID" value="GKV47815.1"/>
    <property type="molecule type" value="Genomic_DNA"/>
</dbReference>
<organism evidence="10 11">
    <name type="scientific">Rubroshorea leprosula</name>
    <dbReference type="NCBI Taxonomy" id="152421"/>
    <lineage>
        <taxon>Eukaryota</taxon>
        <taxon>Viridiplantae</taxon>
        <taxon>Streptophyta</taxon>
        <taxon>Embryophyta</taxon>
        <taxon>Tracheophyta</taxon>
        <taxon>Spermatophyta</taxon>
        <taxon>Magnoliopsida</taxon>
        <taxon>eudicotyledons</taxon>
        <taxon>Gunneridae</taxon>
        <taxon>Pentapetalae</taxon>
        <taxon>rosids</taxon>
        <taxon>malvids</taxon>
        <taxon>Malvales</taxon>
        <taxon>Dipterocarpaceae</taxon>
        <taxon>Rubroshorea</taxon>
    </lineage>
</organism>
<evidence type="ECO:0000313" key="11">
    <source>
        <dbReference type="Proteomes" id="UP001054252"/>
    </source>
</evidence>
<dbReference type="InterPro" id="IPR001611">
    <property type="entry name" value="Leu-rich_rpt"/>
</dbReference>
<dbReference type="Proteomes" id="UP001054252">
    <property type="component" value="Unassembled WGS sequence"/>
</dbReference>
<evidence type="ECO:0000256" key="4">
    <source>
        <dbReference type="ARBA" id="ARBA00022741"/>
    </source>
</evidence>
<dbReference type="InterPro" id="IPR036388">
    <property type="entry name" value="WH-like_DNA-bd_sf"/>
</dbReference>
<evidence type="ECO:0000313" key="10">
    <source>
        <dbReference type="EMBL" id="GKV47815.1"/>
    </source>
</evidence>
<evidence type="ECO:0000256" key="5">
    <source>
        <dbReference type="ARBA" id="ARBA00022821"/>
    </source>
</evidence>
<comment type="caution">
    <text evidence="10">The sequence shown here is derived from an EMBL/GenBank/DDBJ whole genome shotgun (WGS) entry which is preliminary data.</text>
</comment>
<evidence type="ECO:0000256" key="2">
    <source>
        <dbReference type="ARBA" id="ARBA00022614"/>
    </source>
</evidence>
<dbReference type="Gene3D" id="3.40.50.300">
    <property type="entry name" value="P-loop containing nucleotide triphosphate hydrolases"/>
    <property type="match status" value="1"/>
</dbReference>
<dbReference type="Pfam" id="PF23559">
    <property type="entry name" value="WHD_DRP"/>
    <property type="match status" value="1"/>
</dbReference>
<dbReference type="PANTHER" id="PTHR33463:SF187">
    <property type="entry name" value="AND NB-ARC DOMAIN DISEASE RESISTANCE PROTEIN, PUTATIVE-RELATED"/>
    <property type="match status" value="1"/>
</dbReference>
<dbReference type="PRINTS" id="PR00364">
    <property type="entry name" value="DISEASERSIST"/>
</dbReference>
<keyword evidence="2" id="KW-0433">Leucine-rich repeat</keyword>
<dbReference type="FunFam" id="1.10.10.10:FF:000322">
    <property type="entry name" value="Probable disease resistance protein At1g63360"/>
    <property type="match status" value="1"/>
</dbReference>
<dbReference type="GO" id="GO:0006952">
    <property type="term" value="P:defense response"/>
    <property type="evidence" value="ECO:0007669"/>
    <property type="project" value="UniProtKB-KW"/>
</dbReference>
<accession>A0AAV5MD69</accession>
<evidence type="ECO:0000256" key="1">
    <source>
        <dbReference type="ARBA" id="ARBA00008894"/>
    </source>
</evidence>
<feature type="domain" description="Disease resistance protein At4g27190-like leucine-rich repeats" evidence="8">
    <location>
        <begin position="1114"/>
        <end position="1224"/>
    </location>
</feature>
<dbReference type="InterPro" id="IPR058922">
    <property type="entry name" value="WHD_DRP"/>
</dbReference>
<dbReference type="Pfam" id="PF00931">
    <property type="entry name" value="NB-ARC"/>
    <property type="match status" value="1"/>
</dbReference>
<dbReference type="SUPFAM" id="SSF52540">
    <property type="entry name" value="P-loop containing nucleoside triphosphate hydrolases"/>
    <property type="match status" value="1"/>
</dbReference>
<dbReference type="InterPro" id="IPR050905">
    <property type="entry name" value="Plant_NBS-LRR"/>
</dbReference>
<dbReference type="SUPFAM" id="SSF52058">
    <property type="entry name" value="L domain-like"/>
    <property type="match status" value="2"/>
</dbReference>
<evidence type="ECO:0000259" key="7">
    <source>
        <dbReference type="Pfam" id="PF00931"/>
    </source>
</evidence>
<keyword evidence="3" id="KW-0677">Repeat</keyword>